<feature type="domain" description="N-acetyltransferase" evidence="3">
    <location>
        <begin position="25"/>
        <end position="190"/>
    </location>
</feature>
<evidence type="ECO:0000259" key="3">
    <source>
        <dbReference type="PROSITE" id="PS51186"/>
    </source>
</evidence>
<evidence type="ECO:0000313" key="4">
    <source>
        <dbReference type="EMBL" id="TFI00216.1"/>
    </source>
</evidence>
<dbReference type="Pfam" id="PF00583">
    <property type="entry name" value="Acetyltransf_1"/>
    <property type="match status" value="1"/>
</dbReference>
<organism evidence="4 5">
    <name type="scientific">Micrococcus lylae</name>
    <dbReference type="NCBI Taxonomy" id="1273"/>
    <lineage>
        <taxon>Bacteria</taxon>
        <taxon>Bacillati</taxon>
        <taxon>Actinomycetota</taxon>
        <taxon>Actinomycetes</taxon>
        <taxon>Micrococcales</taxon>
        <taxon>Micrococcaceae</taxon>
        <taxon>Micrococcus</taxon>
    </lineage>
</organism>
<gene>
    <name evidence="4" type="ORF">E4A49_03980</name>
</gene>
<dbReference type="Gene3D" id="3.40.630.30">
    <property type="match status" value="1"/>
</dbReference>
<dbReference type="PANTHER" id="PTHR43877">
    <property type="entry name" value="AMINOALKYLPHOSPHONATE N-ACETYLTRANSFERASE-RELATED-RELATED"/>
    <property type="match status" value="1"/>
</dbReference>
<dbReference type="EMBL" id="SPKT01000005">
    <property type="protein sequence ID" value="TFI00216.1"/>
    <property type="molecule type" value="Genomic_DNA"/>
</dbReference>
<dbReference type="InterPro" id="IPR050832">
    <property type="entry name" value="Bact_Acetyltransf"/>
</dbReference>
<dbReference type="Proteomes" id="UP000297477">
    <property type="component" value="Unassembled WGS sequence"/>
</dbReference>
<sequence length="192" mass="21567">MSDIPVSGRRPEVTLPETVHPDAPLSLRLLDEADWESYRELRLEMLADAPDYFWATLDDVADYTEATWRERVSGPHTHLQALADGVPVGALSIDWVGYTEDMLLDEDTVNIVSVYVRPGHRGRGVVEALFAGADEVMRQAGRSRQLLETPEDNIAGRRAYERLGFTETGHRSADPRRPQLAEVEYGRLVPAR</sequence>
<keyword evidence="2" id="KW-0012">Acyltransferase</keyword>
<dbReference type="RefSeq" id="WP_067188620.1">
    <property type="nucleotide sequence ID" value="NZ_SPKT01000005.1"/>
</dbReference>
<keyword evidence="1" id="KW-0808">Transferase</keyword>
<evidence type="ECO:0000256" key="1">
    <source>
        <dbReference type="ARBA" id="ARBA00022679"/>
    </source>
</evidence>
<keyword evidence="5" id="KW-1185">Reference proteome</keyword>
<dbReference type="PANTHER" id="PTHR43877:SF2">
    <property type="entry name" value="AMINOALKYLPHOSPHONATE N-ACETYLTRANSFERASE-RELATED"/>
    <property type="match status" value="1"/>
</dbReference>
<proteinExistence type="predicted"/>
<dbReference type="SUPFAM" id="SSF55729">
    <property type="entry name" value="Acyl-CoA N-acyltransferases (Nat)"/>
    <property type="match status" value="1"/>
</dbReference>
<comment type="caution">
    <text evidence="4">The sequence shown here is derived from an EMBL/GenBank/DDBJ whole genome shotgun (WGS) entry which is preliminary data.</text>
</comment>
<evidence type="ECO:0000256" key="2">
    <source>
        <dbReference type="ARBA" id="ARBA00023315"/>
    </source>
</evidence>
<dbReference type="PROSITE" id="PS51186">
    <property type="entry name" value="GNAT"/>
    <property type="match status" value="1"/>
</dbReference>
<dbReference type="InterPro" id="IPR000182">
    <property type="entry name" value="GNAT_dom"/>
</dbReference>
<dbReference type="InterPro" id="IPR016181">
    <property type="entry name" value="Acyl_CoA_acyltransferase"/>
</dbReference>
<evidence type="ECO:0000313" key="5">
    <source>
        <dbReference type="Proteomes" id="UP000297477"/>
    </source>
</evidence>
<name>A0ABY2K191_9MICC</name>
<dbReference type="CDD" id="cd04301">
    <property type="entry name" value="NAT_SF"/>
    <property type="match status" value="1"/>
</dbReference>
<reference evidence="4 5" key="1">
    <citation type="submission" date="2019-03" db="EMBL/GenBank/DDBJ databases">
        <title>Reclassification of Micrococcus aloeverae and Micrococcus yunnanensis as later heterotypic synonyms of Micrococcus luteus.</title>
        <authorList>
            <person name="Huang C.-H."/>
        </authorList>
    </citation>
    <scope>NUCLEOTIDE SEQUENCE [LARGE SCALE GENOMIC DNA]</scope>
    <source>
        <strain evidence="4 5">BCRC 12151</strain>
    </source>
</reference>
<protein>
    <submittedName>
        <fullName evidence="4">GNAT family N-acetyltransferase</fullName>
    </submittedName>
</protein>
<accession>A0ABY2K191</accession>